<keyword evidence="2 7" id="KW-0812">Transmembrane</keyword>
<comment type="caution">
    <text evidence="9">The sequence shown here is derived from an EMBL/GenBank/DDBJ whole genome shotgun (WGS) entry which is preliminary data.</text>
</comment>
<comment type="subcellular location">
    <subcellularLocation>
        <location evidence="1">Membrane</location>
        <topology evidence="1">Multi-pass membrane protein</topology>
    </subcellularLocation>
</comment>
<feature type="compositionally biased region" description="Polar residues" evidence="6">
    <location>
        <begin position="432"/>
        <end position="443"/>
    </location>
</feature>
<feature type="compositionally biased region" description="Low complexity" evidence="6">
    <location>
        <begin position="524"/>
        <end position="534"/>
    </location>
</feature>
<organism evidence="9 10">
    <name type="scientific">Cytospora paraplurivora</name>
    <dbReference type="NCBI Taxonomy" id="2898453"/>
    <lineage>
        <taxon>Eukaryota</taxon>
        <taxon>Fungi</taxon>
        <taxon>Dikarya</taxon>
        <taxon>Ascomycota</taxon>
        <taxon>Pezizomycotina</taxon>
        <taxon>Sordariomycetes</taxon>
        <taxon>Sordariomycetidae</taxon>
        <taxon>Diaporthales</taxon>
        <taxon>Cytosporaceae</taxon>
        <taxon>Cytospora</taxon>
    </lineage>
</organism>
<evidence type="ECO:0000313" key="10">
    <source>
        <dbReference type="Proteomes" id="UP001320245"/>
    </source>
</evidence>
<keyword evidence="4 7" id="KW-0472">Membrane</keyword>
<feature type="region of interest" description="Disordered" evidence="6">
    <location>
        <begin position="431"/>
        <end position="547"/>
    </location>
</feature>
<gene>
    <name evidence="9" type="ORF">SLS53_006129</name>
</gene>
<feature type="compositionally biased region" description="Polar residues" evidence="6">
    <location>
        <begin position="480"/>
        <end position="518"/>
    </location>
</feature>
<feature type="region of interest" description="Disordered" evidence="6">
    <location>
        <begin position="348"/>
        <end position="404"/>
    </location>
</feature>
<evidence type="ECO:0000256" key="1">
    <source>
        <dbReference type="ARBA" id="ARBA00004141"/>
    </source>
</evidence>
<dbReference type="EMBL" id="JAJSPL020000026">
    <property type="protein sequence ID" value="KAK7738320.1"/>
    <property type="molecule type" value="Genomic_DNA"/>
</dbReference>
<feature type="compositionally biased region" description="Low complexity" evidence="6">
    <location>
        <begin position="385"/>
        <end position="400"/>
    </location>
</feature>
<feature type="transmembrane region" description="Helical" evidence="7">
    <location>
        <begin position="77"/>
        <end position="99"/>
    </location>
</feature>
<dbReference type="AlphaFoldDB" id="A0AAN9U3U8"/>
<dbReference type="Pfam" id="PF20684">
    <property type="entry name" value="Fung_rhodopsin"/>
    <property type="match status" value="1"/>
</dbReference>
<feature type="region of interest" description="Disordered" evidence="6">
    <location>
        <begin position="654"/>
        <end position="680"/>
    </location>
</feature>
<protein>
    <recommendedName>
        <fullName evidence="8">Rhodopsin domain-containing protein</fullName>
    </recommendedName>
</protein>
<feature type="transmembrane region" description="Helical" evidence="7">
    <location>
        <begin position="36"/>
        <end position="57"/>
    </location>
</feature>
<dbReference type="PANTHER" id="PTHR33048:SF96">
    <property type="entry name" value="INTEGRAL MEMBRANE PROTEIN"/>
    <property type="match status" value="1"/>
</dbReference>
<reference evidence="9 10" key="1">
    <citation type="journal article" date="2023" name="PLoS ONE">
        <title>Cytospora paraplurivora sp. nov. isolated from orchards with fruit tree decline syndrome in Ontario, Canada.</title>
        <authorList>
            <person name="Ilyukhin E."/>
            <person name="Nguyen H.D.T."/>
            <person name="Castle A.J."/>
            <person name="Ellouze W."/>
        </authorList>
    </citation>
    <scope>NUCLEOTIDE SEQUENCE [LARGE SCALE GENOMIC DNA]</scope>
    <source>
        <strain evidence="9 10">FDS-564</strain>
    </source>
</reference>
<comment type="similarity">
    <text evidence="5">Belongs to the SAT4 family.</text>
</comment>
<keyword evidence="3 7" id="KW-1133">Transmembrane helix</keyword>
<evidence type="ECO:0000256" key="4">
    <source>
        <dbReference type="ARBA" id="ARBA00023136"/>
    </source>
</evidence>
<evidence type="ECO:0000313" key="9">
    <source>
        <dbReference type="EMBL" id="KAK7738320.1"/>
    </source>
</evidence>
<feature type="compositionally biased region" description="Polar residues" evidence="6">
    <location>
        <begin position="372"/>
        <end position="383"/>
    </location>
</feature>
<proteinExistence type="inferred from homology"/>
<evidence type="ECO:0000256" key="5">
    <source>
        <dbReference type="ARBA" id="ARBA00038359"/>
    </source>
</evidence>
<evidence type="ECO:0000259" key="8">
    <source>
        <dbReference type="Pfam" id="PF20684"/>
    </source>
</evidence>
<dbReference type="InterPro" id="IPR052337">
    <property type="entry name" value="SAT4-like"/>
</dbReference>
<feature type="domain" description="Rhodopsin" evidence="8">
    <location>
        <begin position="40"/>
        <end position="261"/>
    </location>
</feature>
<feature type="transmembrane region" description="Helical" evidence="7">
    <location>
        <begin position="165"/>
        <end position="185"/>
    </location>
</feature>
<feature type="region of interest" description="Disordered" evidence="6">
    <location>
        <begin position="300"/>
        <end position="334"/>
    </location>
</feature>
<evidence type="ECO:0000256" key="3">
    <source>
        <dbReference type="ARBA" id="ARBA00022989"/>
    </source>
</evidence>
<evidence type="ECO:0000256" key="2">
    <source>
        <dbReference type="ARBA" id="ARBA00022692"/>
    </source>
</evidence>
<dbReference type="InterPro" id="IPR049326">
    <property type="entry name" value="Rhodopsin_dom_fungi"/>
</dbReference>
<dbReference type="PANTHER" id="PTHR33048">
    <property type="entry name" value="PTH11-LIKE INTEGRAL MEMBRANE PROTEIN (AFU_ORTHOLOGUE AFUA_5G11245)"/>
    <property type="match status" value="1"/>
</dbReference>
<evidence type="ECO:0000256" key="6">
    <source>
        <dbReference type="SAM" id="MobiDB-lite"/>
    </source>
</evidence>
<feature type="transmembrane region" description="Helical" evidence="7">
    <location>
        <begin position="111"/>
        <end position="132"/>
    </location>
</feature>
<evidence type="ECO:0000256" key="7">
    <source>
        <dbReference type="SAM" id="Phobius"/>
    </source>
</evidence>
<feature type="transmembrane region" description="Helical" evidence="7">
    <location>
        <begin position="197"/>
        <end position="217"/>
    </location>
</feature>
<keyword evidence="10" id="KW-1185">Reference proteome</keyword>
<sequence length="680" mass="73692">MVMILKRFLIEDWLAVATCVSHAYSGIIKGSTTDMAFYQLLQVAFCSFVLLGVSHGLGAHVENVPVDERPKALLWKWAGQVAYIVVSTMVKFVVGIFLLRLCVNDGWQRITIWVLLVFVGLYNAFYVFIAIFQCQPVPYYWWRYTTDPPVTGQCNGHALATVPTYFAVIIGIAGDLILALLPITLIKKAKLDRKTKISVVCVLSLGSLASVATIARIPYIPQLISNPDYLYNFTDLAIWSVVECGIAITASSLATLRPLFVKLSILASNHFSSQFTSFKGGNAGLPIFNNHHHTTLISSSQRHDAQDNRYTAMPAKSAARSGHGSVASGGGKNEGIKVEKEFEMSIITRGSSQDSSDQVEAEASEVLRPETTKYTISRDQQLYGSLRSSPRSSPSPLQPSYWDAPTIVPSMTTRSAGSSISSVGGAWPLETFQPNSATQSPRSLRSARKAGSLRSQRQSQRSTATTFGGVGFAHPDDVLGSSSQPFRFGHQSTNSDSGLQSQGTRLSPAPTNRLPTNRQHVRDASSASAASKASVPQPSHPSGTGTFGAAIDLPLPVSVNQPTYGSYMSGVNTAFTNPSTTSLGHHSENWPLGDRPITPIRDNHATNTRFPFQNPEVIQETKDEQHSLALSSLLAGNPAASVVHLSDHIGEELTGSQLPHPYQEDASSPMRIHPSRANWL</sequence>
<dbReference type="Proteomes" id="UP001320245">
    <property type="component" value="Unassembled WGS sequence"/>
</dbReference>
<dbReference type="GO" id="GO:0016020">
    <property type="term" value="C:membrane"/>
    <property type="evidence" value="ECO:0007669"/>
    <property type="project" value="UniProtKB-SubCell"/>
</dbReference>
<name>A0AAN9U3U8_9PEZI</name>
<accession>A0AAN9U3U8</accession>